<dbReference type="PANTHER" id="PTHR42878:SF7">
    <property type="entry name" value="SENSOR HISTIDINE KINASE GLRK"/>
    <property type="match status" value="1"/>
</dbReference>
<dbReference type="InterPro" id="IPR050351">
    <property type="entry name" value="BphY/WalK/GraS-like"/>
</dbReference>
<evidence type="ECO:0000256" key="7">
    <source>
        <dbReference type="ARBA" id="ARBA00022692"/>
    </source>
</evidence>
<keyword evidence="11" id="KW-1133">Transmembrane helix</keyword>
<dbReference type="InterPro" id="IPR004358">
    <property type="entry name" value="Sig_transdc_His_kin-like_C"/>
</dbReference>
<evidence type="ECO:0000256" key="8">
    <source>
        <dbReference type="ARBA" id="ARBA00022741"/>
    </source>
</evidence>
<dbReference type="Gene3D" id="3.30.565.10">
    <property type="entry name" value="Histidine kinase-like ATPase, C-terminal domain"/>
    <property type="match status" value="1"/>
</dbReference>
<accession>A0A1I3EQJ2</accession>
<dbReference type="SMART" id="SM00388">
    <property type="entry name" value="HisKA"/>
    <property type="match status" value="1"/>
</dbReference>
<sequence>MFSPALERIFGWSFTELTESQLFDAIPLLTADGKTPLPPEDRPLTRARHGEVVSDAVVAADTADGRRIHLRCNAAPLRDEGGTNRGAVLWVQNITLETAGRVEQEELRHRLIDTVNHEFRTPLTKLMGHLEILDDSSDELPVDAQWSVGVAQEAATELSDLVLRVSGLADLGSHAKLNLTDCNLAGLLRDVAHQFAPVLAARAVGLDADLSDRVTATLDPGEITQAVVELLANAGQFAPPGSRVRLGLQVTPPSLEVSVIDQGCGIPARDRDRLLQPFERGSHPGQKTNSKGLGLAIAQTIAAAHGGTLTMRDNDPTGLVVTLSLPQEGRPW</sequence>
<dbReference type="GO" id="GO:0030295">
    <property type="term" value="F:protein kinase activator activity"/>
    <property type="evidence" value="ECO:0007669"/>
    <property type="project" value="TreeGrafter"/>
</dbReference>
<dbReference type="GO" id="GO:0005886">
    <property type="term" value="C:plasma membrane"/>
    <property type="evidence" value="ECO:0007669"/>
    <property type="project" value="UniProtKB-SubCell"/>
</dbReference>
<keyword evidence="9" id="KW-0418">Kinase</keyword>
<keyword evidence="17" id="KW-1185">Reference proteome</keyword>
<dbReference type="GO" id="GO:0007234">
    <property type="term" value="P:osmosensory signaling via phosphorelay pathway"/>
    <property type="evidence" value="ECO:0007669"/>
    <property type="project" value="TreeGrafter"/>
</dbReference>
<dbReference type="CDD" id="cd00075">
    <property type="entry name" value="HATPase"/>
    <property type="match status" value="1"/>
</dbReference>
<evidence type="ECO:0000256" key="10">
    <source>
        <dbReference type="ARBA" id="ARBA00022840"/>
    </source>
</evidence>
<name>A0A1I3EQJ2_9ACTN</name>
<dbReference type="Pfam" id="PF00512">
    <property type="entry name" value="HisKA"/>
    <property type="match status" value="1"/>
</dbReference>
<dbReference type="CDD" id="cd00082">
    <property type="entry name" value="HisKA"/>
    <property type="match status" value="1"/>
</dbReference>
<keyword evidence="13" id="KW-0472">Membrane</keyword>
<dbReference type="GO" id="GO:0000156">
    <property type="term" value="F:phosphorelay response regulator activity"/>
    <property type="evidence" value="ECO:0007669"/>
    <property type="project" value="TreeGrafter"/>
</dbReference>
<dbReference type="InterPro" id="IPR013656">
    <property type="entry name" value="PAS_4"/>
</dbReference>
<dbReference type="PRINTS" id="PR00344">
    <property type="entry name" value="BCTRLSENSOR"/>
</dbReference>
<dbReference type="Pfam" id="PF02518">
    <property type="entry name" value="HATPase_c"/>
    <property type="match status" value="1"/>
</dbReference>
<comment type="subcellular location">
    <subcellularLocation>
        <location evidence="3">Cell membrane</location>
    </subcellularLocation>
    <subcellularLocation>
        <location evidence="2">Membrane</location>
        <topology evidence="2">Multi-pass membrane protein</topology>
    </subcellularLocation>
</comment>
<keyword evidence="10" id="KW-0067">ATP-binding</keyword>
<dbReference type="InterPro" id="IPR005467">
    <property type="entry name" value="His_kinase_dom"/>
</dbReference>
<dbReference type="SUPFAM" id="SSF55785">
    <property type="entry name" value="PYP-like sensor domain (PAS domain)"/>
    <property type="match status" value="1"/>
</dbReference>
<dbReference type="InterPro" id="IPR035965">
    <property type="entry name" value="PAS-like_dom_sf"/>
</dbReference>
<dbReference type="CDD" id="cd00130">
    <property type="entry name" value="PAS"/>
    <property type="match status" value="1"/>
</dbReference>
<gene>
    <name evidence="16" type="ORF">SAMN05216561_10410</name>
</gene>
<evidence type="ECO:0000313" key="16">
    <source>
        <dbReference type="EMBL" id="SFI01178.1"/>
    </source>
</evidence>
<dbReference type="Gene3D" id="3.30.450.20">
    <property type="entry name" value="PAS domain"/>
    <property type="match status" value="1"/>
</dbReference>
<dbReference type="Proteomes" id="UP000198649">
    <property type="component" value="Unassembled WGS sequence"/>
</dbReference>
<dbReference type="InterPro" id="IPR036097">
    <property type="entry name" value="HisK_dim/P_sf"/>
</dbReference>
<evidence type="ECO:0000256" key="11">
    <source>
        <dbReference type="ARBA" id="ARBA00022989"/>
    </source>
</evidence>
<evidence type="ECO:0000256" key="4">
    <source>
        <dbReference type="ARBA" id="ARBA00012438"/>
    </source>
</evidence>
<evidence type="ECO:0000256" key="6">
    <source>
        <dbReference type="ARBA" id="ARBA00022679"/>
    </source>
</evidence>
<dbReference type="Pfam" id="PF08448">
    <property type="entry name" value="PAS_4"/>
    <property type="match status" value="1"/>
</dbReference>
<evidence type="ECO:0000313" key="17">
    <source>
        <dbReference type="Proteomes" id="UP000198649"/>
    </source>
</evidence>
<dbReference type="SUPFAM" id="SSF55874">
    <property type="entry name" value="ATPase domain of HSP90 chaperone/DNA topoisomerase II/histidine kinase"/>
    <property type="match status" value="1"/>
</dbReference>
<evidence type="ECO:0000256" key="2">
    <source>
        <dbReference type="ARBA" id="ARBA00004141"/>
    </source>
</evidence>
<evidence type="ECO:0000256" key="14">
    <source>
        <dbReference type="ARBA" id="ARBA00039401"/>
    </source>
</evidence>
<dbReference type="InterPro" id="IPR003661">
    <property type="entry name" value="HisK_dim/P_dom"/>
</dbReference>
<protein>
    <recommendedName>
        <fullName evidence="14">Sensor-like histidine kinase SenX3</fullName>
        <ecNumber evidence="4">2.7.13.3</ecNumber>
    </recommendedName>
</protein>
<evidence type="ECO:0000256" key="5">
    <source>
        <dbReference type="ARBA" id="ARBA00022553"/>
    </source>
</evidence>
<keyword evidence="7" id="KW-0812">Transmembrane</keyword>
<dbReference type="PROSITE" id="PS50109">
    <property type="entry name" value="HIS_KIN"/>
    <property type="match status" value="1"/>
</dbReference>
<dbReference type="EMBL" id="FOQG01000004">
    <property type="protein sequence ID" value="SFI01178.1"/>
    <property type="molecule type" value="Genomic_DNA"/>
</dbReference>
<dbReference type="EC" id="2.7.13.3" evidence="4"/>
<evidence type="ECO:0000256" key="9">
    <source>
        <dbReference type="ARBA" id="ARBA00022777"/>
    </source>
</evidence>
<evidence type="ECO:0000256" key="1">
    <source>
        <dbReference type="ARBA" id="ARBA00000085"/>
    </source>
</evidence>
<feature type="domain" description="Histidine kinase" evidence="15">
    <location>
        <begin position="114"/>
        <end position="329"/>
    </location>
</feature>
<organism evidence="16 17">
    <name type="scientific">Nocardioides psychrotolerans</name>
    <dbReference type="NCBI Taxonomy" id="1005945"/>
    <lineage>
        <taxon>Bacteria</taxon>
        <taxon>Bacillati</taxon>
        <taxon>Actinomycetota</taxon>
        <taxon>Actinomycetes</taxon>
        <taxon>Propionibacteriales</taxon>
        <taxon>Nocardioidaceae</taxon>
        <taxon>Nocardioides</taxon>
    </lineage>
</organism>
<dbReference type="STRING" id="1005945.SAMN05216561_10410"/>
<keyword evidence="6" id="KW-0808">Transferase</keyword>
<dbReference type="Gene3D" id="1.10.287.130">
    <property type="match status" value="1"/>
</dbReference>
<reference evidence="16 17" key="1">
    <citation type="submission" date="2016-10" db="EMBL/GenBank/DDBJ databases">
        <authorList>
            <person name="de Groot N.N."/>
        </authorList>
    </citation>
    <scope>NUCLEOTIDE SEQUENCE [LARGE SCALE GENOMIC DNA]</scope>
    <source>
        <strain evidence="16 17">CGMCC 1.11156</strain>
    </source>
</reference>
<keyword evidence="12" id="KW-0902">Two-component regulatory system</keyword>
<keyword evidence="5" id="KW-0597">Phosphoprotein</keyword>
<evidence type="ECO:0000256" key="12">
    <source>
        <dbReference type="ARBA" id="ARBA00023012"/>
    </source>
</evidence>
<dbReference type="InterPro" id="IPR003594">
    <property type="entry name" value="HATPase_dom"/>
</dbReference>
<comment type="catalytic activity">
    <reaction evidence="1">
        <text>ATP + protein L-histidine = ADP + protein N-phospho-L-histidine.</text>
        <dbReference type="EC" id="2.7.13.3"/>
    </reaction>
</comment>
<evidence type="ECO:0000256" key="13">
    <source>
        <dbReference type="ARBA" id="ARBA00023136"/>
    </source>
</evidence>
<proteinExistence type="predicted"/>
<dbReference type="AlphaFoldDB" id="A0A1I3EQJ2"/>
<dbReference type="GO" id="GO:0000155">
    <property type="term" value="F:phosphorelay sensor kinase activity"/>
    <property type="evidence" value="ECO:0007669"/>
    <property type="project" value="InterPro"/>
</dbReference>
<dbReference type="InterPro" id="IPR000014">
    <property type="entry name" value="PAS"/>
</dbReference>
<dbReference type="NCBIfam" id="TIGR00229">
    <property type="entry name" value="sensory_box"/>
    <property type="match status" value="1"/>
</dbReference>
<keyword evidence="8" id="KW-0547">Nucleotide-binding</keyword>
<dbReference type="SUPFAM" id="SSF47384">
    <property type="entry name" value="Homodimeric domain of signal transducing histidine kinase"/>
    <property type="match status" value="1"/>
</dbReference>
<dbReference type="PANTHER" id="PTHR42878">
    <property type="entry name" value="TWO-COMPONENT HISTIDINE KINASE"/>
    <property type="match status" value="1"/>
</dbReference>
<evidence type="ECO:0000256" key="3">
    <source>
        <dbReference type="ARBA" id="ARBA00004236"/>
    </source>
</evidence>
<dbReference type="SMART" id="SM00387">
    <property type="entry name" value="HATPase_c"/>
    <property type="match status" value="1"/>
</dbReference>
<dbReference type="InterPro" id="IPR036890">
    <property type="entry name" value="HATPase_C_sf"/>
</dbReference>
<dbReference type="GO" id="GO:0005524">
    <property type="term" value="F:ATP binding"/>
    <property type="evidence" value="ECO:0007669"/>
    <property type="project" value="UniProtKB-KW"/>
</dbReference>
<evidence type="ECO:0000259" key="15">
    <source>
        <dbReference type="PROSITE" id="PS50109"/>
    </source>
</evidence>